<proteinExistence type="predicted"/>
<dbReference type="PANTHER" id="PTHR31300:SF2">
    <property type="entry name" value="LIPASE-LIKE PROTEIN"/>
    <property type="match status" value="1"/>
</dbReference>
<reference evidence="2" key="1">
    <citation type="journal article" date="2018" name="DNA Res.">
        <title>Multiple hybrid de novo genome assembly of finger millet, an orphan allotetraploid crop.</title>
        <authorList>
            <person name="Hatakeyama M."/>
            <person name="Aluri S."/>
            <person name="Balachadran M.T."/>
            <person name="Sivarajan S.R."/>
            <person name="Patrignani A."/>
            <person name="Gruter S."/>
            <person name="Poveda L."/>
            <person name="Shimizu-Inatsugi R."/>
            <person name="Baeten J."/>
            <person name="Francoijs K.J."/>
            <person name="Nataraja K.N."/>
            <person name="Reddy Y.A.N."/>
            <person name="Phadnis S."/>
            <person name="Ravikumar R.L."/>
            <person name="Schlapbach R."/>
            <person name="Sreeman S.M."/>
            <person name="Shimizu K.K."/>
        </authorList>
    </citation>
    <scope>NUCLEOTIDE SEQUENCE</scope>
</reference>
<dbReference type="AlphaFoldDB" id="A0AAV5CAJ7"/>
<dbReference type="EMBL" id="BQKI01000005">
    <property type="protein sequence ID" value="GJM95332.1"/>
    <property type="molecule type" value="Genomic_DNA"/>
</dbReference>
<feature type="region of interest" description="Disordered" evidence="1">
    <location>
        <begin position="47"/>
        <end position="66"/>
    </location>
</feature>
<dbReference type="PANTHER" id="PTHR31300">
    <property type="entry name" value="LIPASE"/>
    <property type="match status" value="1"/>
</dbReference>
<evidence type="ECO:0000313" key="3">
    <source>
        <dbReference type="Proteomes" id="UP001054889"/>
    </source>
</evidence>
<organism evidence="2 3">
    <name type="scientific">Eleusine coracana subsp. coracana</name>
    <dbReference type="NCBI Taxonomy" id="191504"/>
    <lineage>
        <taxon>Eukaryota</taxon>
        <taxon>Viridiplantae</taxon>
        <taxon>Streptophyta</taxon>
        <taxon>Embryophyta</taxon>
        <taxon>Tracheophyta</taxon>
        <taxon>Spermatophyta</taxon>
        <taxon>Magnoliopsida</taxon>
        <taxon>Liliopsida</taxon>
        <taxon>Poales</taxon>
        <taxon>Poaceae</taxon>
        <taxon>PACMAD clade</taxon>
        <taxon>Chloridoideae</taxon>
        <taxon>Cynodonteae</taxon>
        <taxon>Eleusininae</taxon>
        <taxon>Eleusine</taxon>
    </lineage>
</organism>
<gene>
    <name evidence="2" type="primary">ga12052</name>
    <name evidence="2" type="ORF">PR202_ga12052</name>
</gene>
<name>A0AAV5CAJ7_ELECO</name>
<keyword evidence="3" id="KW-1185">Reference proteome</keyword>
<protein>
    <recommendedName>
        <fullName evidence="4">Lipase-like protein</fullName>
    </recommendedName>
</protein>
<feature type="compositionally biased region" description="Gly residues" evidence="1">
    <location>
        <begin position="55"/>
        <end position="65"/>
    </location>
</feature>
<comment type="caution">
    <text evidence="2">The sequence shown here is derived from an EMBL/GenBank/DDBJ whole genome shotgun (WGS) entry which is preliminary data.</text>
</comment>
<accession>A0AAV5CAJ7</accession>
<dbReference type="InterPro" id="IPR006873">
    <property type="entry name" value="DUF620"/>
</dbReference>
<evidence type="ECO:0008006" key="4">
    <source>
        <dbReference type="Google" id="ProtNLM"/>
    </source>
</evidence>
<sequence length="499" mass="53878">MDKKQGFFSALREEVARGLSPGRTRRRSASNAAEVAAALRGCGEALAPLMEGPDPDGGGGGGAAGEYGARARREGWGRWVRGQLQLARAPADAAGAGAGGSAARRNDLRLLLGVMGAPLAPVHVCAAEPLPHLSIKDTPIETSSAQYILQQYLAASGGQKLLSSIRNAYAMGKVRMVATEFETGGRVVRNRMAAQRAEPGRFVLWQMAPEMWYIELAVGGSKVHAGCNGKLVWRHTPWLGAHAAKGPVRPLRRALQVIMEVQYHVCTCVVLVPPSERKEDPKFDSNLVFLQGLDPLTTASMFAGARCIGERKVNGEDCFILKLCADPETLRARSEGLAEIIRHVLFGYFSQKTGLLVHLEDSHLTRIQSTTGGDAVYWETTINSFIEDYRPVEGLMIAHSGRSAVTLFRFGEVAMSHTKTRMEEAWSIEEVAFNVPGLSLDCFIPPTDIKSGSVSETVELPHGEKSKGGLLPCHRAKVAALEKADDNVAWSGSLQLDCK</sequence>
<evidence type="ECO:0000256" key="1">
    <source>
        <dbReference type="SAM" id="MobiDB-lite"/>
    </source>
</evidence>
<dbReference type="Pfam" id="PF04788">
    <property type="entry name" value="DUF620"/>
    <property type="match status" value="2"/>
</dbReference>
<evidence type="ECO:0000313" key="2">
    <source>
        <dbReference type="EMBL" id="GJM95332.1"/>
    </source>
</evidence>
<dbReference type="Proteomes" id="UP001054889">
    <property type="component" value="Unassembled WGS sequence"/>
</dbReference>
<reference evidence="2" key="2">
    <citation type="submission" date="2021-12" db="EMBL/GenBank/DDBJ databases">
        <title>Resequencing data analysis of finger millet.</title>
        <authorList>
            <person name="Hatakeyama M."/>
            <person name="Aluri S."/>
            <person name="Balachadran M.T."/>
            <person name="Sivarajan S.R."/>
            <person name="Poveda L."/>
            <person name="Shimizu-Inatsugi R."/>
            <person name="Schlapbach R."/>
            <person name="Sreeman S.M."/>
            <person name="Shimizu K.K."/>
        </authorList>
    </citation>
    <scope>NUCLEOTIDE SEQUENCE</scope>
</reference>